<evidence type="ECO:0000256" key="7">
    <source>
        <dbReference type="SAM" id="MobiDB-lite"/>
    </source>
</evidence>
<gene>
    <name evidence="10" type="primary">g69</name>
</gene>
<dbReference type="Pfam" id="PF07690">
    <property type="entry name" value="MFS_1"/>
    <property type="match status" value="1"/>
</dbReference>
<reference evidence="10" key="1">
    <citation type="submission" date="2020-05" db="EMBL/GenBank/DDBJ databases">
        <title>Chaetoglobosin P from Discosia rubi as a thermally sensitive antifungal against Cryptococcus neoformans.</title>
        <authorList>
            <person name="Perlatti B."/>
            <person name="Nichols C.B."/>
            <person name="Nan L."/>
            <person name="Wiemann P."/>
            <person name="Harvey C.J.B."/>
            <person name="Alspaugh J.A."/>
            <person name="Bills G.F."/>
        </authorList>
    </citation>
    <scope>NUCLEOTIDE SEQUENCE</scope>
    <source>
        <strain evidence="10">TTI-00885</strain>
    </source>
</reference>
<feature type="region of interest" description="Disordered" evidence="7">
    <location>
        <begin position="1"/>
        <end position="28"/>
    </location>
</feature>
<feature type="transmembrane region" description="Helical" evidence="8">
    <location>
        <begin position="374"/>
        <end position="393"/>
    </location>
</feature>
<keyword evidence="5 8" id="KW-0472">Membrane</keyword>
<evidence type="ECO:0000256" key="8">
    <source>
        <dbReference type="SAM" id="Phobius"/>
    </source>
</evidence>
<comment type="subcellular location">
    <subcellularLocation>
        <location evidence="1">Membrane</location>
        <topology evidence="1">Multi-pass membrane protein</topology>
    </subcellularLocation>
</comment>
<dbReference type="GO" id="GO:0005886">
    <property type="term" value="C:plasma membrane"/>
    <property type="evidence" value="ECO:0007669"/>
    <property type="project" value="TreeGrafter"/>
</dbReference>
<evidence type="ECO:0000256" key="1">
    <source>
        <dbReference type="ARBA" id="ARBA00004141"/>
    </source>
</evidence>
<feature type="transmembrane region" description="Helical" evidence="8">
    <location>
        <begin position="141"/>
        <end position="161"/>
    </location>
</feature>
<feature type="transmembrane region" description="Helical" evidence="8">
    <location>
        <begin position="110"/>
        <end position="135"/>
    </location>
</feature>
<keyword evidence="2" id="KW-0813">Transport</keyword>
<dbReference type="PANTHER" id="PTHR23501">
    <property type="entry name" value="MAJOR FACILITATOR SUPERFAMILY"/>
    <property type="match status" value="1"/>
</dbReference>
<organism evidence="10">
    <name type="scientific">Discosia rubi</name>
    <dbReference type="NCBI Taxonomy" id="2502037"/>
    <lineage>
        <taxon>Eukaryota</taxon>
        <taxon>Fungi</taxon>
        <taxon>Dikarya</taxon>
        <taxon>Ascomycota</taxon>
        <taxon>Pezizomycotina</taxon>
        <taxon>Sordariomycetes</taxon>
        <taxon>Xylariomycetidae</taxon>
        <taxon>Amphisphaeriales</taxon>
        <taxon>Sporocadaceae</taxon>
        <taxon>Discosia</taxon>
    </lineage>
</organism>
<feature type="transmembrane region" description="Helical" evidence="8">
    <location>
        <begin position="399"/>
        <end position="420"/>
    </location>
</feature>
<dbReference type="InterPro" id="IPR020846">
    <property type="entry name" value="MFS_dom"/>
</dbReference>
<feature type="transmembrane region" description="Helical" evidence="8">
    <location>
        <begin position="198"/>
        <end position="217"/>
    </location>
</feature>
<proteinExistence type="predicted"/>
<sequence length="486" mass="52351">MAEISNIPLNTIEGPETNHTAVSSSPERNEEVQTAAKYTWLFWMAFVALSLSALVSGLEASIVSTALPTILASVEVGQDYVWVLNIYFLTSAASQPLYSQLADLWGRRWLMICAVAIFAGGSALCGAAYSAAMLITGRGVQGIGAGGINMLVDVIICDLVPLRDRGSIVGLLFAIMSLASSLGPVIGGAMAQAGAWRWIFYMNIPLCGIAIIMLVLFLRVSFQSGLTFKEQLRRIDFVGNGILMGSTTLVQYAVTYAGSRYSWNDPQIIATLTLGLLLLMVFVVIQRSPHVCPNPVVPPRLLSNRTSVAALFISFNHSMLTFWATYFFPIYFQSVMLSTPTRSGIQLLPLVFIFPAAAAIVGGGISRWGRYRPAHFIGLGLISIAFGCSSLMSDVQSDSVWIIAETLVALGLGITIPALLPAVQVELTDADTAASTGMWAFLRSLGTIWGVSIPAAVFNNRFSELLWQIDDQTIKAELEGDDVVDA</sequence>
<evidence type="ECO:0000256" key="5">
    <source>
        <dbReference type="ARBA" id="ARBA00023136"/>
    </source>
</evidence>
<dbReference type="PANTHER" id="PTHR23501:SF187">
    <property type="entry name" value="MAJOR FACILITATOR SUPERFAMILY (MFS) PROFILE DOMAIN-CONTAINING PROTEIN"/>
    <property type="match status" value="1"/>
</dbReference>
<feature type="compositionally biased region" description="Polar residues" evidence="7">
    <location>
        <begin position="17"/>
        <end position="26"/>
    </location>
</feature>
<dbReference type="EMBL" id="MT459796">
    <property type="protein sequence ID" value="QJY30855.1"/>
    <property type="molecule type" value="Genomic_DNA"/>
</dbReference>
<evidence type="ECO:0000256" key="4">
    <source>
        <dbReference type="ARBA" id="ARBA00022989"/>
    </source>
</evidence>
<accession>A0A6M6I9J0</accession>
<feature type="transmembrane region" description="Helical" evidence="8">
    <location>
        <begin position="80"/>
        <end position="98"/>
    </location>
</feature>
<dbReference type="InterPro" id="IPR011701">
    <property type="entry name" value="MFS"/>
</dbReference>
<dbReference type="PRINTS" id="PR01036">
    <property type="entry name" value="TCRTETB"/>
</dbReference>
<feature type="transmembrane region" description="Helical" evidence="8">
    <location>
        <begin position="168"/>
        <end position="186"/>
    </location>
</feature>
<keyword evidence="3 8" id="KW-0812">Transmembrane</keyword>
<protein>
    <submittedName>
        <fullName evidence="10">MFS general substrate transporter</fullName>
    </submittedName>
</protein>
<dbReference type="SUPFAM" id="SSF103473">
    <property type="entry name" value="MFS general substrate transporter"/>
    <property type="match status" value="1"/>
</dbReference>
<feature type="transmembrane region" description="Helical" evidence="8">
    <location>
        <begin position="344"/>
        <end position="362"/>
    </location>
</feature>
<dbReference type="AlphaFoldDB" id="A0A6M6I9J0"/>
<feature type="transmembrane region" description="Helical" evidence="8">
    <location>
        <begin position="440"/>
        <end position="458"/>
    </location>
</feature>
<evidence type="ECO:0000313" key="10">
    <source>
        <dbReference type="EMBL" id="QJY30855.1"/>
    </source>
</evidence>
<evidence type="ECO:0000256" key="2">
    <source>
        <dbReference type="ARBA" id="ARBA00022448"/>
    </source>
</evidence>
<evidence type="ECO:0000259" key="9">
    <source>
        <dbReference type="PROSITE" id="PS50850"/>
    </source>
</evidence>
<feature type="transmembrane region" description="Helical" evidence="8">
    <location>
        <begin position="38"/>
        <end position="60"/>
    </location>
</feature>
<dbReference type="PROSITE" id="PS50850">
    <property type="entry name" value="MFS"/>
    <property type="match status" value="1"/>
</dbReference>
<feature type="transmembrane region" description="Helical" evidence="8">
    <location>
        <begin position="266"/>
        <end position="285"/>
    </location>
</feature>
<dbReference type="Gene3D" id="1.20.1720.10">
    <property type="entry name" value="Multidrug resistance protein D"/>
    <property type="match status" value="1"/>
</dbReference>
<evidence type="ECO:0000256" key="6">
    <source>
        <dbReference type="ARBA" id="ARBA00023180"/>
    </source>
</evidence>
<keyword evidence="4 8" id="KW-1133">Transmembrane helix</keyword>
<evidence type="ECO:0000256" key="3">
    <source>
        <dbReference type="ARBA" id="ARBA00022692"/>
    </source>
</evidence>
<reference evidence="10" key="2">
    <citation type="submission" date="2020-05" db="EMBL/GenBank/DDBJ databases">
        <authorList>
            <person name="Lan N."/>
        </authorList>
    </citation>
    <scope>NUCLEOTIDE SEQUENCE</scope>
    <source>
        <strain evidence="10">TTI-00885</strain>
    </source>
</reference>
<feature type="transmembrane region" description="Helical" evidence="8">
    <location>
        <begin position="237"/>
        <end position="254"/>
    </location>
</feature>
<name>A0A6M6I9J0_9PEZI</name>
<feature type="transmembrane region" description="Helical" evidence="8">
    <location>
        <begin position="306"/>
        <end position="332"/>
    </location>
</feature>
<dbReference type="InterPro" id="IPR036259">
    <property type="entry name" value="MFS_trans_sf"/>
</dbReference>
<dbReference type="GO" id="GO:0022857">
    <property type="term" value="F:transmembrane transporter activity"/>
    <property type="evidence" value="ECO:0007669"/>
    <property type="project" value="InterPro"/>
</dbReference>
<dbReference type="Gene3D" id="1.20.1250.20">
    <property type="entry name" value="MFS general substrate transporter like domains"/>
    <property type="match status" value="1"/>
</dbReference>
<feature type="domain" description="Major facilitator superfamily (MFS) profile" evidence="9">
    <location>
        <begin position="45"/>
        <end position="486"/>
    </location>
</feature>
<keyword evidence="6" id="KW-0325">Glycoprotein</keyword>